<comment type="caution">
    <text evidence="7">The sequence shown here is derived from an EMBL/GenBank/DDBJ whole genome shotgun (WGS) entry which is preliminary data.</text>
</comment>
<dbReference type="AlphaFoldDB" id="A0A835B534"/>
<dbReference type="EMBL" id="JACEFO010002087">
    <property type="protein sequence ID" value="KAF8685331.1"/>
    <property type="molecule type" value="Genomic_DNA"/>
</dbReference>
<dbReference type="GO" id="GO:0016567">
    <property type="term" value="P:protein ubiquitination"/>
    <property type="evidence" value="ECO:0007669"/>
    <property type="project" value="TreeGrafter"/>
</dbReference>
<dbReference type="GO" id="GO:0061630">
    <property type="term" value="F:ubiquitin protein ligase activity"/>
    <property type="evidence" value="ECO:0007669"/>
    <property type="project" value="TreeGrafter"/>
</dbReference>
<organism evidence="7 8">
    <name type="scientific">Digitaria exilis</name>
    <dbReference type="NCBI Taxonomy" id="1010633"/>
    <lineage>
        <taxon>Eukaryota</taxon>
        <taxon>Viridiplantae</taxon>
        <taxon>Streptophyta</taxon>
        <taxon>Embryophyta</taxon>
        <taxon>Tracheophyta</taxon>
        <taxon>Spermatophyta</taxon>
        <taxon>Magnoliopsida</taxon>
        <taxon>Liliopsida</taxon>
        <taxon>Poales</taxon>
        <taxon>Poaceae</taxon>
        <taxon>PACMAD clade</taxon>
        <taxon>Panicoideae</taxon>
        <taxon>Panicodae</taxon>
        <taxon>Paniceae</taxon>
        <taxon>Anthephorinae</taxon>
        <taxon>Digitaria</taxon>
    </lineage>
</organism>
<evidence type="ECO:0000256" key="4">
    <source>
        <dbReference type="PROSITE-ProRule" id="PRU00175"/>
    </source>
</evidence>
<dbReference type="GO" id="GO:0008270">
    <property type="term" value="F:zinc ion binding"/>
    <property type="evidence" value="ECO:0007669"/>
    <property type="project" value="UniProtKB-KW"/>
</dbReference>
<sequence>MEEAPEIEELEAQEPASPPPSPASGSSPTHATAAAGFRLTGNKRGRAAASSEAMQGLREVAAPMNGSDCCCAICLHDMDAGDVKLRAMPCSHVFHQDCIFKWLRRSAACPLCRHQLPTEAAAAAEEEEVQQQQVRRIWILGEELDHWHNLVEPAAGEDQI</sequence>
<evidence type="ECO:0000313" key="8">
    <source>
        <dbReference type="Proteomes" id="UP000636709"/>
    </source>
</evidence>
<keyword evidence="8" id="KW-1185">Reference proteome</keyword>
<evidence type="ECO:0000259" key="6">
    <source>
        <dbReference type="PROSITE" id="PS50089"/>
    </source>
</evidence>
<keyword evidence="2 4" id="KW-0863">Zinc-finger</keyword>
<dbReference type="GO" id="GO:0005737">
    <property type="term" value="C:cytoplasm"/>
    <property type="evidence" value="ECO:0007669"/>
    <property type="project" value="TreeGrafter"/>
</dbReference>
<gene>
    <name evidence="7" type="ORF">HU200_044035</name>
</gene>
<protein>
    <recommendedName>
        <fullName evidence="6">RING-type domain-containing protein</fullName>
    </recommendedName>
</protein>
<evidence type="ECO:0000256" key="5">
    <source>
        <dbReference type="SAM" id="MobiDB-lite"/>
    </source>
</evidence>
<feature type="compositionally biased region" description="Acidic residues" evidence="5">
    <location>
        <begin position="1"/>
        <end position="12"/>
    </location>
</feature>
<feature type="domain" description="RING-type" evidence="6">
    <location>
        <begin position="71"/>
        <end position="113"/>
    </location>
</feature>
<dbReference type="Gene3D" id="3.30.40.10">
    <property type="entry name" value="Zinc/RING finger domain, C3HC4 (zinc finger)"/>
    <property type="match status" value="1"/>
</dbReference>
<evidence type="ECO:0000313" key="7">
    <source>
        <dbReference type="EMBL" id="KAF8685331.1"/>
    </source>
</evidence>
<dbReference type="InterPro" id="IPR001841">
    <property type="entry name" value="Znf_RING"/>
</dbReference>
<evidence type="ECO:0000256" key="1">
    <source>
        <dbReference type="ARBA" id="ARBA00022723"/>
    </source>
</evidence>
<accession>A0A835B534</accession>
<dbReference type="PROSITE" id="PS50089">
    <property type="entry name" value="ZF_RING_2"/>
    <property type="match status" value="1"/>
</dbReference>
<feature type="compositionally biased region" description="Low complexity" evidence="5">
    <location>
        <begin position="23"/>
        <end position="33"/>
    </location>
</feature>
<dbReference type="Proteomes" id="UP000636709">
    <property type="component" value="Unassembled WGS sequence"/>
</dbReference>
<keyword evidence="1" id="KW-0479">Metal-binding</keyword>
<keyword evidence="3" id="KW-0862">Zinc</keyword>
<dbReference type="InterPro" id="IPR013083">
    <property type="entry name" value="Znf_RING/FYVE/PHD"/>
</dbReference>
<dbReference type="PANTHER" id="PTHR15710">
    <property type="entry name" value="E3 UBIQUITIN-PROTEIN LIGASE PRAJA"/>
    <property type="match status" value="1"/>
</dbReference>
<dbReference type="OrthoDB" id="21204at2759"/>
<evidence type="ECO:0000256" key="2">
    <source>
        <dbReference type="ARBA" id="ARBA00022771"/>
    </source>
</evidence>
<proteinExistence type="predicted"/>
<dbReference type="PANTHER" id="PTHR15710:SF73">
    <property type="entry name" value="RING-TYPE DOMAIN-CONTAINING PROTEIN"/>
    <property type="match status" value="1"/>
</dbReference>
<dbReference type="Pfam" id="PF13639">
    <property type="entry name" value="zf-RING_2"/>
    <property type="match status" value="1"/>
</dbReference>
<dbReference type="SMART" id="SM00184">
    <property type="entry name" value="RING"/>
    <property type="match status" value="1"/>
</dbReference>
<name>A0A835B534_9POAL</name>
<evidence type="ECO:0000256" key="3">
    <source>
        <dbReference type="ARBA" id="ARBA00022833"/>
    </source>
</evidence>
<dbReference type="SUPFAM" id="SSF57850">
    <property type="entry name" value="RING/U-box"/>
    <property type="match status" value="1"/>
</dbReference>
<reference evidence="7" key="1">
    <citation type="submission" date="2020-07" db="EMBL/GenBank/DDBJ databases">
        <title>Genome sequence and genetic diversity analysis of an under-domesticated orphan crop, white fonio (Digitaria exilis).</title>
        <authorList>
            <person name="Bennetzen J.L."/>
            <person name="Chen S."/>
            <person name="Ma X."/>
            <person name="Wang X."/>
            <person name="Yssel A.E.J."/>
            <person name="Chaluvadi S.R."/>
            <person name="Johnson M."/>
            <person name="Gangashetty P."/>
            <person name="Hamidou F."/>
            <person name="Sanogo M.D."/>
            <person name="Zwaenepoel A."/>
            <person name="Wallace J."/>
            <person name="Van De Peer Y."/>
            <person name="Van Deynze A."/>
        </authorList>
    </citation>
    <scope>NUCLEOTIDE SEQUENCE</scope>
    <source>
        <tissue evidence="7">Leaves</tissue>
    </source>
</reference>
<feature type="region of interest" description="Disordered" evidence="5">
    <location>
        <begin position="1"/>
        <end position="33"/>
    </location>
</feature>